<comment type="catalytic activity">
    <reaction evidence="12">
        <text>L-lysyl-L-alpha-amino acid(out) = L-lysyl-L-alpha-amino acid(in)</text>
        <dbReference type="Rhea" id="RHEA:79387"/>
        <dbReference type="ChEBI" id="CHEBI:229965"/>
    </reaction>
</comment>
<evidence type="ECO:0000256" key="25">
    <source>
        <dbReference type="SAM" id="MobiDB-lite"/>
    </source>
</evidence>
<comment type="catalytic activity">
    <reaction evidence="9">
        <text>L-histidyl-glycine(out) = L-histidyl-glycine(in)</text>
        <dbReference type="Rhea" id="RHEA:79395"/>
        <dbReference type="ChEBI" id="CHEBI:229957"/>
    </reaction>
</comment>
<name>A0A9P6QG16_9FUNG</name>
<evidence type="ECO:0000256" key="8">
    <source>
        <dbReference type="ARBA" id="ARBA00044876"/>
    </source>
</evidence>
<accession>A0A9P6QG16</accession>
<dbReference type="InterPro" id="IPR020846">
    <property type="entry name" value="MFS_dom"/>
</dbReference>
<reference evidence="28" key="1">
    <citation type="journal article" date="2020" name="Fungal Divers.">
        <title>Resolving the Mortierellaceae phylogeny through synthesis of multi-gene phylogenetics and phylogenomics.</title>
        <authorList>
            <person name="Vandepol N."/>
            <person name="Liber J."/>
            <person name="Desiro A."/>
            <person name="Na H."/>
            <person name="Kennedy M."/>
            <person name="Barry K."/>
            <person name="Grigoriev I.V."/>
            <person name="Miller A.N."/>
            <person name="O'Donnell K."/>
            <person name="Stajich J.E."/>
            <person name="Bonito G."/>
        </authorList>
    </citation>
    <scope>NUCLEOTIDE SEQUENCE</scope>
    <source>
        <strain evidence="28">BC1065</strain>
    </source>
</reference>
<evidence type="ECO:0000256" key="17">
    <source>
        <dbReference type="ARBA" id="ARBA00044903"/>
    </source>
</evidence>
<comment type="subcellular location">
    <subcellularLocation>
        <location evidence="1">Lysosome membrane</location>
        <topology evidence="1">Multi-pass membrane protein</topology>
    </subcellularLocation>
</comment>
<evidence type="ECO:0000256" key="26">
    <source>
        <dbReference type="SAM" id="Phobius"/>
    </source>
</evidence>
<dbReference type="OrthoDB" id="424834at2759"/>
<evidence type="ECO:0000256" key="4">
    <source>
        <dbReference type="ARBA" id="ARBA00022692"/>
    </source>
</evidence>
<dbReference type="InterPro" id="IPR036259">
    <property type="entry name" value="MFS_trans_sf"/>
</dbReference>
<feature type="region of interest" description="Disordered" evidence="25">
    <location>
        <begin position="1"/>
        <end position="23"/>
    </location>
</feature>
<keyword evidence="29" id="KW-1185">Reference proteome</keyword>
<evidence type="ECO:0000256" key="22">
    <source>
        <dbReference type="ARBA" id="ARBA00045018"/>
    </source>
</evidence>
<dbReference type="InterPro" id="IPR011701">
    <property type="entry name" value="MFS"/>
</dbReference>
<gene>
    <name evidence="28" type="ORF">DFQ27_008525</name>
</gene>
<dbReference type="Gene3D" id="1.20.1250.20">
    <property type="entry name" value="MFS general substrate transporter like domains"/>
    <property type="match status" value="1"/>
</dbReference>
<feature type="transmembrane region" description="Helical" evidence="26">
    <location>
        <begin position="106"/>
        <end position="125"/>
    </location>
</feature>
<comment type="catalytic activity">
    <reaction evidence="19">
        <text>L-alanyl-L-lysine(out) = L-alanyl-L-lysine(in)</text>
        <dbReference type="Rhea" id="RHEA:79415"/>
        <dbReference type="ChEBI" id="CHEBI:192470"/>
    </reaction>
</comment>
<evidence type="ECO:0000256" key="24">
    <source>
        <dbReference type="ARBA" id="ARBA00046376"/>
    </source>
</evidence>
<evidence type="ECO:0000256" key="13">
    <source>
        <dbReference type="ARBA" id="ARBA00044893"/>
    </source>
</evidence>
<dbReference type="SUPFAM" id="SSF103473">
    <property type="entry name" value="MFS general substrate transporter"/>
    <property type="match status" value="1"/>
</dbReference>
<comment type="catalytic activity">
    <reaction evidence="10">
        <text>L-alpha-aminoacyl-L-arginine(out) = L-alpha-aminoacyl-L-arginine(in)</text>
        <dbReference type="Rhea" id="RHEA:79367"/>
        <dbReference type="ChEBI" id="CHEBI:229968"/>
    </reaction>
</comment>
<comment type="catalytic activity">
    <reaction evidence="18">
        <text>L-histidyl-L-alpha-amino acid(out) = L-histidyl-L-alpha-amino acid(in)</text>
        <dbReference type="Rhea" id="RHEA:79379"/>
        <dbReference type="ChEBI" id="CHEBI:229964"/>
    </reaction>
</comment>
<evidence type="ECO:0000256" key="11">
    <source>
        <dbReference type="ARBA" id="ARBA00044884"/>
    </source>
</evidence>
<evidence type="ECO:0000256" key="12">
    <source>
        <dbReference type="ARBA" id="ARBA00044891"/>
    </source>
</evidence>
<dbReference type="PANTHER" id="PTHR23512:SF3">
    <property type="entry name" value="MAJOR FACILITATOR SUPERFAMILY DOMAIN-CONTAINING PROTEIN 1"/>
    <property type="match status" value="1"/>
</dbReference>
<keyword evidence="6 26" id="KW-0472">Membrane</keyword>
<comment type="catalytic activity">
    <reaction evidence="15">
        <text>L-arginyl-L-alpha-amino acid(out) = L-arginyl-L-alpha-amino acid(in)</text>
        <dbReference type="Rhea" id="RHEA:79371"/>
        <dbReference type="ChEBI" id="CHEBI:84315"/>
    </reaction>
</comment>
<evidence type="ECO:0000313" key="29">
    <source>
        <dbReference type="Proteomes" id="UP000807716"/>
    </source>
</evidence>
<comment type="caution">
    <text evidence="28">The sequence shown here is derived from an EMBL/GenBank/DDBJ whole genome shotgun (WGS) entry which is preliminary data.</text>
</comment>
<evidence type="ECO:0000256" key="18">
    <source>
        <dbReference type="ARBA" id="ARBA00044912"/>
    </source>
</evidence>
<evidence type="ECO:0000256" key="7">
    <source>
        <dbReference type="ARBA" id="ARBA00023228"/>
    </source>
</evidence>
<comment type="catalytic activity">
    <reaction evidence="20">
        <text>L-lysyl-glycine(out) = L-lysyl-glycine(in)</text>
        <dbReference type="Rhea" id="RHEA:79407"/>
        <dbReference type="ChEBI" id="CHEBI:191202"/>
    </reaction>
</comment>
<keyword evidence="4 26" id="KW-0812">Transmembrane</keyword>
<keyword evidence="7" id="KW-0458">Lysosome</keyword>
<evidence type="ECO:0000256" key="20">
    <source>
        <dbReference type="ARBA" id="ARBA00044924"/>
    </source>
</evidence>
<comment type="catalytic activity">
    <reaction evidence="17">
        <text>L-arginyl-glycine(out) = L-arginyl-glycine(in)</text>
        <dbReference type="Rhea" id="RHEA:79391"/>
        <dbReference type="ChEBI" id="CHEBI:229955"/>
    </reaction>
</comment>
<feature type="transmembrane region" description="Helical" evidence="26">
    <location>
        <begin position="72"/>
        <end position="94"/>
    </location>
</feature>
<dbReference type="Pfam" id="PF07690">
    <property type="entry name" value="MFS_1"/>
    <property type="match status" value="1"/>
</dbReference>
<evidence type="ECO:0000256" key="3">
    <source>
        <dbReference type="ARBA" id="ARBA00022448"/>
    </source>
</evidence>
<keyword evidence="5 26" id="KW-1133">Transmembrane helix</keyword>
<dbReference type="Proteomes" id="UP000807716">
    <property type="component" value="Unassembled WGS sequence"/>
</dbReference>
<evidence type="ECO:0000256" key="15">
    <source>
        <dbReference type="ARBA" id="ARBA00044899"/>
    </source>
</evidence>
<comment type="catalytic activity">
    <reaction evidence="8">
        <text>L-lysyl-L-alanine(out) = L-lysyl-L-alanine(in)</text>
        <dbReference type="Rhea" id="RHEA:79399"/>
        <dbReference type="ChEBI" id="CHEBI:229954"/>
    </reaction>
</comment>
<evidence type="ECO:0000256" key="16">
    <source>
        <dbReference type="ARBA" id="ARBA00044900"/>
    </source>
</evidence>
<comment type="catalytic activity">
    <reaction evidence="16">
        <text>L-lysyl-L-lysine(out) = L-lysyl-L-lysine(in)</text>
        <dbReference type="Rhea" id="RHEA:79403"/>
        <dbReference type="ChEBI" id="CHEBI:229956"/>
    </reaction>
</comment>
<evidence type="ECO:0000256" key="5">
    <source>
        <dbReference type="ARBA" id="ARBA00022989"/>
    </source>
</evidence>
<dbReference type="PROSITE" id="PS50850">
    <property type="entry name" value="MFS"/>
    <property type="match status" value="1"/>
</dbReference>
<feature type="domain" description="Major facilitator superfamily (MFS) profile" evidence="27">
    <location>
        <begin position="33"/>
        <end position="160"/>
    </location>
</feature>
<evidence type="ECO:0000256" key="19">
    <source>
        <dbReference type="ARBA" id="ARBA00044919"/>
    </source>
</evidence>
<dbReference type="AlphaFoldDB" id="A0A9P6QG16"/>
<evidence type="ECO:0000256" key="10">
    <source>
        <dbReference type="ARBA" id="ARBA00044881"/>
    </source>
</evidence>
<organism evidence="28 29">
    <name type="scientific">Actinomortierella ambigua</name>
    <dbReference type="NCBI Taxonomy" id="1343610"/>
    <lineage>
        <taxon>Eukaryota</taxon>
        <taxon>Fungi</taxon>
        <taxon>Fungi incertae sedis</taxon>
        <taxon>Mucoromycota</taxon>
        <taxon>Mortierellomycotina</taxon>
        <taxon>Mortierellomycetes</taxon>
        <taxon>Mortierellales</taxon>
        <taxon>Mortierellaceae</taxon>
        <taxon>Actinomortierella</taxon>
    </lineage>
</organism>
<evidence type="ECO:0000256" key="6">
    <source>
        <dbReference type="ARBA" id="ARBA00023136"/>
    </source>
</evidence>
<comment type="catalytic activity">
    <reaction evidence="13">
        <text>L-alpha-aminoacyl-L-lysine(out) = L-alpha-aminoacyl-L-lysine(in)</text>
        <dbReference type="Rhea" id="RHEA:79383"/>
        <dbReference type="ChEBI" id="CHEBI:229966"/>
    </reaction>
</comment>
<protein>
    <recommendedName>
        <fullName evidence="21">Lysosomal dipeptide transporter MFSD1</fullName>
    </recommendedName>
    <alternativeName>
        <fullName evidence="22">Major facilitator superfamily domain-containing protein 1</fullName>
    </alternativeName>
</protein>
<dbReference type="GO" id="GO:0022857">
    <property type="term" value="F:transmembrane transporter activity"/>
    <property type="evidence" value="ECO:0007669"/>
    <property type="project" value="InterPro"/>
</dbReference>
<dbReference type="InterPro" id="IPR052187">
    <property type="entry name" value="MFSD1"/>
</dbReference>
<comment type="catalytic activity">
    <reaction evidence="11">
        <text>L-alpha-aminoacyl-L-histidine(out) = L-alpha-aminoacyl-L-histidine(in)</text>
        <dbReference type="Rhea" id="RHEA:79375"/>
        <dbReference type="ChEBI" id="CHEBI:229967"/>
    </reaction>
</comment>
<evidence type="ECO:0000256" key="1">
    <source>
        <dbReference type="ARBA" id="ARBA00004155"/>
    </source>
</evidence>
<comment type="catalytic activity">
    <reaction evidence="14">
        <text>L-aspartyl-L-lysine(out) = L-aspartyl-L-lysine(in)</text>
        <dbReference type="Rhea" id="RHEA:79411"/>
        <dbReference type="ChEBI" id="CHEBI:229953"/>
    </reaction>
</comment>
<comment type="function">
    <text evidence="23">Lysosomal dipeptide uniporter that selectively exports lysine, arginine or histidine-containing dipeptides with a net positive charge from the lysosome lumen into the cytosol. Could play a role in a specific type of protein O-glycosylation indirectly regulating macrophages migration and tissue invasion. Also essential for liver homeostasis.</text>
</comment>
<feature type="transmembrane region" description="Helical" evidence="26">
    <location>
        <begin position="32"/>
        <end position="51"/>
    </location>
</feature>
<evidence type="ECO:0000256" key="9">
    <source>
        <dbReference type="ARBA" id="ARBA00044878"/>
    </source>
</evidence>
<comment type="similarity">
    <text evidence="2">Belongs to the major facilitator superfamily.</text>
</comment>
<evidence type="ECO:0000313" key="28">
    <source>
        <dbReference type="EMBL" id="KAG0267624.1"/>
    </source>
</evidence>
<evidence type="ECO:0000259" key="27">
    <source>
        <dbReference type="PROSITE" id="PS50850"/>
    </source>
</evidence>
<evidence type="ECO:0000256" key="21">
    <source>
        <dbReference type="ARBA" id="ARBA00044985"/>
    </source>
</evidence>
<proteinExistence type="inferred from homology"/>
<keyword evidence="3" id="KW-0813">Transport</keyword>
<comment type="subunit">
    <text evidence="24">Homodimer. Interacts with lysosomal protein GLMP (via lumenal domain); the interaction starts while both proteins are still in the endoplasmic reticulum and is required for stabilization of MFSD1 in lysosomes but has no direct effect on its targeting to lysosomes or transporter activity.</text>
</comment>
<evidence type="ECO:0000256" key="14">
    <source>
        <dbReference type="ARBA" id="ARBA00044898"/>
    </source>
</evidence>
<sequence>MSIGDDYTDDSQGHGASESSDSPAVDVAQQSVRWLILMLSCFLLFGNYFAYDNPAALNTQLQKHLEMPYDEYQYLLSALYSIYSLPNTVLPFVFGHLVDRFGAHHMLLFLSGCVCVGQALFALGVQHRSVGMMLVGRGIFGIGGESCGVAQASITTRYFR</sequence>
<evidence type="ECO:0000256" key="23">
    <source>
        <dbReference type="ARBA" id="ARBA00045709"/>
    </source>
</evidence>
<dbReference type="PANTHER" id="PTHR23512">
    <property type="entry name" value="MAJOR FACILITATOR SUPERFAMILY DOMAIN-CONTAINING PROTEIN 1"/>
    <property type="match status" value="1"/>
</dbReference>
<dbReference type="EMBL" id="JAAAJB010000072">
    <property type="protein sequence ID" value="KAG0267624.1"/>
    <property type="molecule type" value="Genomic_DNA"/>
</dbReference>
<evidence type="ECO:0000256" key="2">
    <source>
        <dbReference type="ARBA" id="ARBA00008335"/>
    </source>
</evidence>